<proteinExistence type="predicted"/>
<dbReference type="PANTHER" id="PTHR12526:SF572">
    <property type="entry name" value="BLL5144 PROTEIN"/>
    <property type="match status" value="1"/>
</dbReference>
<dbReference type="SUPFAM" id="SSF53756">
    <property type="entry name" value="UDP-Glycosyltransferase/glycogen phosphorylase"/>
    <property type="match status" value="1"/>
</dbReference>
<sequence>MALLGNFPPRRCGIATFTADVHEALTGAFPDLACDVYAMDDDNGPYDFGPSVKFTIRQQQLADYAEAARLINESGADLVNVQHEFGIYGGPAGEDVLRVLSAVRAPVVTTLHTVLTNPNADQRRVMRGLIQRSSRLLVMAEKGKEILRRVYGVPAEKIAVIPHGAPDRPFIDPDAGKAAFGLENRKVLMTFGLLSPNKGLEVMIRALPAIVERHPNVLYTIIGATHPHLIAREGEAYREQLSDLATSLGVRQNLAFVNEYMDTPALLDRLQAADVYVTPYLAEAQITSGTLSYAVAMGKAVVSTPYWHAHELLSDGTGVLAPFGDVEALAAAINGLLDDPQRQAELQSKAYAKARRTVWSAVAKDYVSTFKAAQGAQVIDLTQENRGRIAAPKLDAVERLTDACGIFQHSLYGVPDRRHGYCIDDNARGLILATQLKALYPHDERPQRLAWIYASFVQYAWNADVGRFRNFMSYERTWLEAEGSSDSGARALWALGATAENAPIPDLRHWAEALARDALPSFEELLAPRTSAFAILGLASLARSGVEGATAERLLRFHADHLADLFDAHATKDWTWFEPFLSYDNARLPEALLRAGMVLEDDRYIQTALKGLAWLCEIQTAPSGCFRPVGTHSFGVHHARPSAFDQQPLEAAATIDACAAAFEAVGDQRWVNEARRAYDWYLGRNDLGVRMARDEDGSCLDGLGPHGPNLNQGAESVLAFQMATCAMHALFARHSVSAPLAVRH</sequence>
<dbReference type="Pfam" id="PF00534">
    <property type="entry name" value="Glycos_transf_1"/>
    <property type="match status" value="1"/>
</dbReference>
<keyword evidence="3" id="KW-0808">Transferase</keyword>
<dbReference type="SUPFAM" id="SSF48208">
    <property type="entry name" value="Six-hairpin glycosidases"/>
    <property type="match status" value="1"/>
</dbReference>
<dbReference type="Pfam" id="PF13439">
    <property type="entry name" value="Glyco_transf_4"/>
    <property type="match status" value="1"/>
</dbReference>
<evidence type="ECO:0000259" key="2">
    <source>
        <dbReference type="Pfam" id="PF13439"/>
    </source>
</evidence>
<dbReference type="AlphaFoldDB" id="A0AB39KSK1"/>
<dbReference type="PANTHER" id="PTHR12526">
    <property type="entry name" value="GLYCOSYLTRANSFERASE"/>
    <property type="match status" value="1"/>
</dbReference>
<dbReference type="CDD" id="cd03822">
    <property type="entry name" value="GT4_mannosyltransferase-like"/>
    <property type="match status" value="1"/>
</dbReference>
<feature type="domain" description="Glycosyltransferase subfamily 4-like N-terminal" evidence="2">
    <location>
        <begin position="38"/>
        <end position="164"/>
    </location>
</feature>
<gene>
    <name evidence="3" type="ORF">ABOZ73_17945</name>
</gene>
<dbReference type="InterPro" id="IPR008928">
    <property type="entry name" value="6-hairpin_glycosidase_sf"/>
</dbReference>
<reference evidence="3" key="1">
    <citation type="submission" date="2024-06" db="EMBL/GenBank/DDBJ databases">
        <title>Caulobacter inopinatus, sp. nov.</title>
        <authorList>
            <person name="Donachie S.P."/>
        </authorList>
    </citation>
    <scope>NUCLEOTIDE SEQUENCE</scope>
    <source>
        <strain evidence="3">73W</strain>
    </source>
</reference>
<dbReference type="RefSeq" id="WP_369059465.1">
    <property type="nucleotide sequence ID" value="NZ_CP158375.1"/>
</dbReference>
<dbReference type="GO" id="GO:0005975">
    <property type="term" value="P:carbohydrate metabolic process"/>
    <property type="evidence" value="ECO:0007669"/>
    <property type="project" value="InterPro"/>
</dbReference>
<dbReference type="EMBL" id="CP158375">
    <property type="protein sequence ID" value="XDO96624.1"/>
    <property type="molecule type" value="Genomic_DNA"/>
</dbReference>
<dbReference type="EC" id="2.4.-.-" evidence="3"/>
<dbReference type="InterPro" id="IPR028098">
    <property type="entry name" value="Glyco_trans_4-like_N"/>
</dbReference>
<organism evidence="3">
    <name type="scientific">Caulobacter sp. 73W</name>
    <dbReference type="NCBI Taxonomy" id="3161137"/>
    <lineage>
        <taxon>Bacteria</taxon>
        <taxon>Pseudomonadati</taxon>
        <taxon>Pseudomonadota</taxon>
        <taxon>Alphaproteobacteria</taxon>
        <taxon>Caulobacterales</taxon>
        <taxon>Caulobacteraceae</taxon>
        <taxon>Caulobacter</taxon>
    </lineage>
</organism>
<dbReference type="InterPro" id="IPR001296">
    <property type="entry name" value="Glyco_trans_1"/>
</dbReference>
<protein>
    <submittedName>
        <fullName evidence="3">Glycosyltransferase</fullName>
        <ecNumber evidence="3">2.4.-.-</ecNumber>
    </submittedName>
</protein>
<evidence type="ECO:0000313" key="3">
    <source>
        <dbReference type="EMBL" id="XDO96624.1"/>
    </source>
</evidence>
<evidence type="ECO:0000259" key="1">
    <source>
        <dbReference type="Pfam" id="PF00534"/>
    </source>
</evidence>
<dbReference type="Gene3D" id="3.40.50.2000">
    <property type="entry name" value="Glycogen Phosphorylase B"/>
    <property type="match status" value="2"/>
</dbReference>
<feature type="domain" description="Glycosyl transferase family 1" evidence="1">
    <location>
        <begin position="183"/>
        <end position="351"/>
    </location>
</feature>
<dbReference type="GO" id="GO:0016757">
    <property type="term" value="F:glycosyltransferase activity"/>
    <property type="evidence" value="ECO:0007669"/>
    <property type="project" value="UniProtKB-KW"/>
</dbReference>
<accession>A0AB39KSK1</accession>
<name>A0AB39KSK1_9CAUL</name>
<keyword evidence="3" id="KW-0328">Glycosyltransferase</keyword>